<evidence type="ECO:0000256" key="1">
    <source>
        <dbReference type="SAM" id="Coils"/>
    </source>
</evidence>
<evidence type="ECO:0000313" key="3">
    <source>
        <dbReference type="EMBL" id="MFD2833137.1"/>
    </source>
</evidence>
<dbReference type="InterPro" id="IPR017850">
    <property type="entry name" value="Alkaline_phosphatase_core_sf"/>
</dbReference>
<feature type="coiled-coil region" evidence="1">
    <location>
        <begin position="558"/>
        <end position="606"/>
    </location>
</feature>
<protein>
    <submittedName>
        <fullName evidence="3">Sulfatase</fullName>
    </submittedName>
</protein>
<dbReference type="InterPro" id="IPR000917">
    <property type="entry name" value="Sulfatase_N"/>
</dbReference>
<feature type="domain" description="Sulfatase N-terminal" evidence="2">
    <location>
        <begin position="43"/>
        <end position="316"/>
    </location>
</feature>
<dbReference type="Pfam" id="PF00884">
    <property type="entry name" value="Sulfatase"/>
    <property type="match status" value="1"/>
</dbReference>
<evidence type="ECO:0000259" key="2">
    <source>
        <dbReference type="Pfam" id="PF00884"/>
    </source>
</evidence>
<proteinExistence type="predicted"/>
<dbReference type="Proteomes" id="UP001597438">
    <property type="component" value="Unassembled WGS sequence"/>
</dbReference>
<dbReference type="PROSITE" id="PS51257">
    <property type="entry name" value="PROKAR_LIPOPROTEIN"/>
    <property type="match status" value="1"/>
</dbReference>
<gene>
    <name evidence="3" type="ORF">ACFSYS_07525</name>
</gene>
<dbReference type="CDD" id="cd16027">
    <property type="entry name" value="SGSH"/>
    <property type="match status" value="1"/>
</dbReference>
<dbReference type="EMBL" id="JBHUOJ010000015">
    <property type="protein sequence ID" value="MFD2833137.1"/>
    <property type="molecule type" value="Genomic_DNA"/>
</dbReference>
<dbReference type="InterPro" id="IPR052701">
    <property type="entry name" value="GAG_Ulvan_Degrading_Sulfatases"/>
</dbReference>
<organism evidence="3 4">
    <name type="scientific">Christiangramia antarctica</name>
    <dbReference type="NCBI Taxonomy" id="2058158"/>
    <lineage>
        <taxon>Bacteria</taxon>
        <taxon>Pseudomonadati</taxon>
        <taxon>Bacteroidota</taxon>
        <taxon>Flavobacteriia</taxon>
        <taxon>Flavobacteriales</taxon>
        <taxon>Flavobacteriaceae</taxon>
        <taxon>Christiangramia</taxon>
    </lineage>
</organism>
<dbReference type="SUPFAM" id="SSF53649">
    <property type="entry name" value="Alkaline phosphatase-like"/>
    <property type="match status" value="1"/>
</dbReference>
<name>A0ABW5X3B0_9FLAO</name>
<accession>A0ABW5X3B0</accession>
<dbReference type="PANTHER" id="PTHR43751">
    <property type="entry name" value="SULFATASE"/>
    <property type="match status" value="1"/>
</dbReference>
<evidence type="ECO:0000313" key="4">
    <source>
        <dbReference type="Proteomes" id="UP001597438"/>
    </source>
</evidence>
<reference evidence="4" key="1">
    <citation type="journal article" date="2019" name="Int. J. Syst. Evol. Microbiol.">
        <title>The Global Catalogue of Microorganisms (GCM) 10K type strain sequencing project: providing services to taxonomists for standard genome sequencing and annotation.</title>
        <authorList>
            <consortium name="The Broad Institute Genomics Platform"/>
            <consortium name="The Broad Institute Genome Sequencing Center for Infectious Disease"/>
            <person name="Wu L."/>
            <person name="Ma J."/>
        </authorList>
    </citation>
    <scope>NUCLEOTIDE SEQUENCE [LARGE SCALE GENOMIC DNA]</scope>
    <source>
        <strain evidence="4">KCTC 52925</strain>
    </source>
</reference>
<dbReference type="PANTHER" id="PTHR43751:SF1">
    <property type="entry name" value="SULFATASE ATSG-RELATED"/>
    <property type="match status" value="1"/>
</dbReference>
<comment type="caution">
    <text evidence="3">The sequence shown here is derived from an EMBL/GenBank/DDBJ whole genome shotgun (WGS) entry which is preliminary data.</text>
</comment>
<keyword evidence="4" id="KW-1185">Reference proteome</keyword>
<keyword evidence="1" id="KW-0175">Coiled coil</keyword>
<dbReference type="Gene3D" id="3.40.720.10">
    <property type="entry name" value="Alkaline Phosphatase, subunit A"/>
    <property type="match status" value="1"/>
</dbReference>
<dbReference type="RefSeq" id="WP_251740484.1">
    <property type="nucleotide sequence ID" value="NZ_JBHUOJ010000015.1"/>
</dbReference>
<sequence length="636" mass="73442">MKFKNTGASILFLITFIAVSCGSKPEMTEKNIEKIAKREPEKPNFLWLVVEDMSPFLSMYSNKYTTTPTLDSLAQQGLVFTHAYSNGAQCSPARSTLISGIYAPMLATDWHRQKRPVPQEFYYPKYLKDAGYYATNNSKEDYNASNRPDNIWTESSRKATYLNRENKEQPFFAVFNYNGTHTQRVATRDTTGRKPRTIALDSVDIPPYLPDESLIRNDIAWYYDSINEMDLWVKKQLDELRASGELENTIIFFYSDHGGCLPRGKAYVYDTGTHVPLIVNAPEKYQDMLNVKYPGRDDRLVGFADFAPTIFNLAGIQKPDFMMGQPFLGSNQPEPNDYIFTFRANQEQSFIPSRSLTDGRYRLIWNFNSAYPNGTRQSYQWQMPSYQGWDHAYIDGKTNTMQSEFWEPTTALQFFDTENDPWEVNNLIGNPDYQDKITAMKTKLISFMKENKDLGLYPWSMRRSERKQPFYDYVRETNQPVEMVIEAAAFASTATAEDLPQLKAMFKDTEPAVRYWASIGILQLEERDLLKSIPKEVYQNFNNSEENKEVRLLSAEILVKAEDSREALQYVLEEVKNDYFIAYATLQNLGEEVKPIEEELLALSEKKGINQFYIRSALINSGYLPYSAIWPGDSKR</sequence>